<organism evidence="2 3">
    <name type="scientific">Phakopsora pachyrhizi</name>
    <name type="common">Asian soybean rust disease fungus</name>
    <dbReference type="NCBI Taxonomy" id="170000"/>
    <lineage>
        <taxon>Eukaryota</taxon>
        <taxon>Fungi</taxon>
        <taxon>Dikarya</taxon>
        <taxon>Basidiomycota</taxon>
        <taxon>Pucciniomycotina</taxon>
        <taxon>Pucciniomycetes</taxon>
        <taxon>Pucciniales</taxon>
        <taxon>Phakopsoraceae</taxon>
        <taxon>Phakopsora</taxon>
    </lineage>
</organism>
<feature type="region of interest" description="Disordered" evidence="1">
    <location>
        <begin position="1"/>
        <end position="40"/>
    </location>
</feature>
<evidence type="ECO:0000256" key="1">
    <source>
        <dbReference type="SAM" id="MobiDB-lite"/>
    </source>
</evidence>
<name>A0AAV0BMS5_PHAPC</name>
<feature type="compositionally biased region" description="Low complexity" evidence="1">
    <location>
        <begin position="65"/>
        <end position="76"/>
    </location>
</feature>
<sequence>MSPAQKIPDLAHRGNKGCGGQSDLSPKYPSTNDPTNRMLIVGSPLCSASSIVKVKTPLGNQSLASPHPHSDSLSKSPSPPPADIIINTSRNFSSKDQEKLLIGSKSGSMLIQQSNFSPLESNLKESHTYPPNYRAQFSTFSQKEQSLNPTSNSPVATSSNLQLSGLLKGHRENNEEAQKNQLLWIEVMGK</sequence>
<evidence type="ECO:0000313" key="2">
    <source>
        <dbReference type="EMBL" id="CAH7687944.1"/>
    </source>
</evidence>
<feature type="compositionally biased region" description="Polar residues" evidence="1">
    <location>
        <begin position="22"/>
        <end position="35"/>
    </location>
</feature>
<dbReference type="Proteomes" id="UP001153365">
    <property type="component" value="Unassembled WGS sequence"/>
</dbReference>
<proteinExistence type="predicted"/>
<comment type="caution">
    <text evidence="2">The sequence shown here is derived from an EMBL/GenBank/DDBJ whole genome shotgun (WGS) entry which is preliminary data.</text>
</comment>
<dbReference type="AlphaFoldDB" id="A0AAV0BMS5"/>
<protein>
    <submittedName>
        <fullName evidence="2">Uncharacterized protein</fullName>
    </submittedName>
</protein>
<keyword evidence="3" id="KW-1185">Reference proteome</keyword>
<evidence type="ECO:0000313" key="3">
    <source>
        <dbReference type="Proteomes" id="UP001153365"/>
    </source>
</evidence>
<gene>
    <name evidence="2" type="ORF">PPACK8108_LOCUS22815</name>
</gene>
<reference evidence="2" key="1">
    <citation type="submission" date="2022-06" db="EMBL/GenBank/DDBJ databases">
        <authorList>
            <consortium name="SYNGENTA / RWTH Aachen University"/>
        </authorList>
    </citation>
    <scope>NUCLEOTIDE SEQUENCE</scope>
</reference>
<feature type="region of interest" description="Disordered" evidence="1">
    <location>
        <begin position="59"/>
        <end position="90"/>
    </location>
</feature>
<accession>A0AAV0BMS5</accession>
<dbReference type="EMBL" id="CALTRL010005923">
    <property type="protein sequence ID" value="CAH7687944.1"/>
    <property type="molecule type" value="Genomic_DNA"/>
</dbReference>